<sequence length="284" mass="33286">MSFEPFLLQMPDVALNEIVKKCDYVSIQSLRKVCRDLRNFIEDNKPQYDFTNISIKLGAFHLYSYFNGPANVWELPPVKKVTIHYKTDRWNCTVSLKKPSRRRSKLLRDTNFVECFCRDFAIAIRSQKSIIQNFYMSLSDLNNRPRLAGPAEDLMRNLRNLKSGENFLLKVRNAELLTSEPSRIVDFLQLLDPNHLETIKISGDCFMNELTEITEICQLEQFKKAKELEISSYFITTPVECFSHFEKVAVWYRGVSVEMLRSLKQVCPDVRQIEKRVSDVHHIF</sequence>
<dbReference type="InterPro" id="IPR002900">
    <property type="entry name" value="DUF38/FTH_CAE_spp"/>
</dbReference>
<dbReference type="EMBL" id="WUAV01000005">
    <property type="protein sequence ID" value="KAF1754795.1"/>
    <property type="molecule type" value="Genomic_DNA"/>
</dbReference>
<dbReference type="PROSITE" id="PS50181">
    <property type="entry name" value="FBOX"/>
    <property type="match status" value="1"/>
</dbReference>
<dbReference type="InterPro" id="IPR001810">
    <property type="entry name" value="F-box_dom"/>
</dbReference>
<accession>A0A6A5GJP9</accession>
<dbReference type="CTD" id="9808613"/>
<dbReference type="SMART" id="SM00256">
    <property type="entry name" value="FBOX"/>
    <property type="match status" value="1"/>
</dbReference>
<dbReference type="PANTHER" id="PTHR23014">
    <property type="entry name" value="F-BOX A PROTEIN"/>
    <property type="match status" value="1"/>
</dbReference>
<comment type="caution">
    <text evidence="2">The sequence shown here is derived from an EMBL/GenBank/DDBJ whole genome shotgun (WGS) entry which is preliminary data.</text>
</comment>
<dbReference type="GeneID" id="9808613"/>
<evidence type="ECO:0000313" key="2">
    <source>
        <dbReference type="EMBL" id="KAF1754795.1"/>
    </source>
</evidence>
<name>A0A6A5GJP9_CAERE</name>
<evidence type="ECO:0000313" key="3">
    <source>
        <dbReference type="Proteomes" id="UP000483820"/>
    </source>
</evidence>
<dbReference type="Proteomes" id="UP000483820">
    <property type="component" value="Chromosome V"/>
</dbReference>
<dbReference type="AlphaFoldDB" id="A0A6A5GJP9"/>
<evidence type="ECO:0000259" key="1">
    <source>
        <dbReference type="PROSITE" id="PS50181"/>
    </source>
</evidence>
<dbReference type="PANTHER" id="PTHR23014:SF1">
    <property type="entry name" value="DUF38 DOMAIN-CONTAINING PROTEIN-RELATED"/>
    <property type="match status" value="1"/>
</dbReference>
<organism evidence="2 3">
    <name type="scientific">Caenorhabditis remanei</name>
    <name type="common">Caenorhabditis vulgaris</name>
    <dbReference type="NCBI Taxonomy" id="31234"/>
    <lineage>
        <taxon>Eukaryota</taxon>
        <taxon>Metazoa</taxon>
        <taxon>Ecdysozoa</taxon>
        <taxon>Nematoda</taxon>
        <taxon>Chromadorea</taxon>
        <taxon>Rhabditida</taxon>
        <taxon>Rhabditina</taxon>
        <taxon>Rhabditomorpha</taxon>
        <taxon>Rhabditoidea</taxon>
        <taxon>Rhabditidae</taxon>
        <taxon>Peloderinae</taxon>
        <taxon>Caenorhabditis</taxon>
    </lineage>
</organism>
<reference evidence="2 3" key="1">
    <citation type="submission" date="2019-12" db="EMBL/GenBank/DDBJ databases">
        <title>Chromosome-level assembly of the Caenorhabditis remanei genome.</title>
        <authorList>
            <person name="Teterina A.A."/>
            <person name="Willis J.H."/>
            <person name="Phillips P.C."/>
        </authorList>
    </citation>
    <scope>NUCLEOTIDE SEQUENCE [LARGE SCALE GENOMIC DNA]</scope>
    <source>
        <strain evidence="2 3">PX506</strain>
        <tissue evidence="2">Whole organism</tissue>
    </source>
</reference>
<dbReference type="Pfam" id="PF01827">
    <property type="entry name" value="FTH"/>
    <property type="match status" value="1"/>
</dbReference>
<feature type="domain" description="F-box" evidence="1">
    <location>
        <begin position="4"/>
        <end position="53"/>
    </location>
</feature>
<dbReference type="Pfam" id="PF00646">
    <property type="entry name" value="F-box"/>
    <property type="match status" value="1"/>
</dbReference>
<gene>
    <name evidence="2" type="ORF">GCK72_021359</name>
</gene>
<dbReference type="RefSeq" id="XP_053583121.1">
    <property type="nucleotide sequence ID" value="XM_053734208.1"/>
</dbReference>
<dbReference type="KEGG" id="crq:GCK72_021359"/>
<protein>
    <recommendedName>
        <fullName evidence="1">F-box domain-containing protein</fullName>
    </recommendedName>
</protein>
<proteinExistence type="predicted"/>